<dbReference type="GO" id="GO:0005886">
    <property type="term" value="C:plasma membrane"/>
    <property type="evidence" value="ECO:0007669"/>
    <property type="project" value="UniProtKB-SubCell"/>
</dbReference>
<evidence type="ECO:0000313" key="12">
    <source>
        <dbReference type="Proteomes" id="UP000654482"/>
    </source>
</evidence>
<evidence type="ECO:0000256" key="3">
    <source>
        <dbReference type="ARBA" id="ARBA00022692"/>
    </source>
</evidence>
<organism evidence="11 12">
    <name type="scientific">Lusitaniella coriacea LEGE 07157</name>
    <dbReference type="NCBI Taxonomy" id="945747"/>
    <lineage>
        <taxon>Bacteria</taxon>
        <taxon>Bacillati</taxon>
        <taxon>Cyanobacteriota</taxon>
        <taxon>Cyanophyceae</taxon>
        <taxon>Spirulinales</taxon>
        <taxon>Lusitaniellaceae</taxon>
        <taxon>Lusitaniella</taxon>
    </lineage>
</organism>
<dbReference type="SUPFAM" id="SSF161098">
    <property type="entry name" value="MetI-like"/>
    <property type="match status" value="1"/>
</dbReference>
<comment type="similarity">
    <text evidence="8">Belongs to the binding-protein-dependent transport system permease family.</text>
</comment>
<dbReference type="Proteomes" id="UP000654482">
    <property type="component" value="Unassembled WGS sequence"/>
</dbReference>
<dbReference type="InterPro" id="IPR011867">
    <property type="entry name" value="ModB_ABC"/>
</dbReference>
<accession>A0A8J7E1Q6</accession>
<proteinExistence type="inferred from homology"/>
<evidence type="ECO:0000256" key="4">
    <source>
        <dbReference type="ARBA" id="ARBA00022741"/>
    </source>
</evidence>
<dbReference type="GO" id="GO:0005524">
    <property type="term" value="F:ATP binding"/>
    <property type="evidence" value="ECO:0007669"/>
    <property type="project" value="UniProtKB-KW"/>
</dbReference>
<dbReference type="CDD" id="cd06261">
    <property type="entry name" value="TM_PBP2"/>
    <property type="match status" value="1"/>
</dbReference>
<comment type="subcellular location">
    <subcellularLocation>
        <location evidence="8">Cell membrane</location>
        <topology evidence="8">Multi-pass membrane protein</topology>
    </subcellularLocation>
    <subcellularLocation>
        <location evidence="1">Membrane</location>
        <topology evidence="1">Multi-pass membrane protein</topology>
    </subcellularLocation>
</comment>
<keyword evidence="4" id="KW-0547">Nucleotide-binding</keyword>
<dbReference type="GO" id="GO:0016887">
    <property type="term" value="F:ATP hydrolysis activity"/>
    <property type="evidence" value="ECO:0007669"/>
    <property type="project" value="InterPro"/>
</dbReference>
<dbReference type="EMBL" id="JADEWZ010000033">
    <property type="protein sequence ID" value="MBE9117911.1"/>
    <property type="molecule type" value="Genomic_DNA"/>
</dbReference>
<reference evidence="11" key="1">
    <citation type="submission" date="2020-10" db="EMBL/GenBank/DDBJ databases">
        <authorList>
            <person name="Castelo-Branco R."/>
            <person name="Eusebio N."/>
            <person name="Adriana R."/>
            <person name="Vieira A."/>
            <person name="Brugerolle De Fraissinette N."/>
            <person name="Rezende De Castro R."/>
            <person name="Schneider M.P."/>
            <person name="Vasconcelos V."/>
            <person name="Leao P.N."/>
        </authorList>
    </citation>
    <scope>NUCLEOTIDE SEQUENCE</scope>
    <source>
        <strain evidence="11">LEGE 07157</strain>
    </source>
</reference>
<evidence type="ECO:0000256" key="6">
    <source>
        <dbReference type="ARBA" id="ARBA00022989"/>
    </source>
</evidence>
<dbReference type="Gene3D" id="1.10.3720.10">
    <property type="entry name" value="MetI-like"/>
    <property type="match status" value="1"/>
</dbReference>
<evidence type="ECO:0000259" key="9">
    <source>
        <dbReference type="PROSITE" id="PS50893"/>
    </source>
</evidence>
<feature type="transmembrane region" description="Helical" evidence="8">
    <location>
        <begin position="192"/>
        <end position="213"/>
    </location>
</feature>
<keyword evidence="7 8" id="KW-0472">Membrane</keyword>
<dbReference type="InterPro" id="IPR027417">
    <property type="entry name" value="P-loop_NTPase"/>
</dbReference>
<dbReference type="NCBIfam" id="TIGR02141">
    <property type="entry name" value="modB_ABC"/>
    <property type="match status" value="1"/>
</dbReference>
<feature type="domain" description="ABC transmembrane type-1" evidence="10">
    <location>
        <begin position="7"/>
        <end position="208"/>
    </location>
</feature>
<dbReference type="InterPro" id="IPR003439">
    <property type="entry name" value="ABC_transporter-like_ATP-bd"/>
</dbReference>
<dbReference type="GO" id="GO:0015098">
    <property type="term" value="F:molybdate ion transmembrane transporter activity"/>
    <property type="evidence" value="ECO:0007669"/>
    <property type="project" value="InterPro"/>
</dbReference>
<evidence type="ECO:0000259" key="10">
    <source>
        <dbReference type="PROSITE" id="PS50928"/>
    </source>
</evidence>
<dbReference type="SMART" id="SM00382">
    <property type="entry name" value="AAA"/>
    <property type="match status" value="1"/>
</dbReference>
<evidence type="ECO:0000256" key="8">
    <source>
        <dbReference type="RuleBase" id="RU363032"/>
    </source>
</evidence>
<dbReference type="PROSITE" id="PS50928">
    <property type="entry name" value="ABC_TM1"/>
    <property type="match status" value="1"/>
</dbReference>
<dbReference type="SUPFAM" id="SSF52540">
    <property type="entry name" value="P-loop containing nucleoside triphosphate hydrolases"/>
    <property type="match status" value="1"/>
</dbReference>
<dbReference type="InterPro" id="IPR035906">
    <property type="entry name" value="MetI-like_sf"/>
</dbReference>
<keyword evidence="8" id="KW-0813">Transport</keyword>
<dbReference type="RefSeq" id="WP_194030999.1">
    <property type="nucleotide sequence ID" value="NZ_JADEWZ010000033.1"/>
</dbReference>
<evidence type="ECO:0000313" key="11">
    <source>
        <dbReference type="EMBL" id="MBE9117911.1"/>
    </source>
</evidence>
<comment type="caution">
    <text evidence="11">The sequence shown here is derived from an EMBL/GenBank/DDBJ whole genome shotgun (WGS) entry which is preliminary data.</text>
</comment>
<evidence type="ECO:0000256" key="5">
    <source>
        <dbReference type="ARBA" id="ARBA00022840"/>
    </source>
</evidence>
<protein>
    <submittedName>
        <fullName evidence="11">Molybdate ABC transporter permease subunit</fullName>
    </submittedName>
</protein>
<dbReference type="InterPro" id="IPR003593">
    <property type="entry name" value="AAA+_ATPase"/>
</dbReference>
<keyword evidence="5" id="KW-0067">ATP-binding</keyword>
<dbReference type="Pfam" id="PF00005">
    <property type="entry name" value="ABC_tran"/>
    <property type="match status" value="1"/>
</dbReference>
<feature type="transmembrane region" description="Helical" evidence="8">
    <location>
        <begin position="7"/>
        <end position="33"/>
    </location>
</feature>
<dbReference type="PANTHER" id="PTHR43514:SF1">
    <property type="entry name" value="SULFATE_THIOSULFATE IMPORT ATP-BINDING PROTEIN CYSA"/>
    <property type="match status" value="1"/>
</dbReference>
<evidence type="ECO:0000256" key="2">
    <source>
        <dbReference type="ARBA" id="ARBA00022505"/>
    </source>
</evidence>
<keyword evidence="2" id="KW-0500">Molybdenum</keyword>
<evidence type="ECO:0000256" key="7">
    <source>
        <dbReference type="ARBA" id="ARBA00023136"/>
    </source>
</evidence>
<gene>
    <name evidence="11" type="primary">modB</name>
    <name evidence="11" type="ORF">IQ249_18600</name>
</gene>
<dbReference type="PROSITE" id="PS50893">
    <property type="entry name" value="ABC_TRANSPORTER_2"/>
    <property type="match status" value="1"/>
</dbReference>
<dbReference type="PANTHER" id="PTHR43514">
    <property type="entry name" value="ABC TRANSPORTER I FAMILY MEMBER 10"/>
    <property type="match status" value="1"/>
</dbReference>
<evidence type="ECO:0000256" key="1">
    <source>
        <dbReference type="ARBA" id="ARBA00004141"/>
    </source>
</evidence>
<dbReference type="AlphaFoldDB" id="A0A8J7E1Q6"/>
<dbReference type="Pfam" id="PF00528">
    <property type="entry name" value="BPD_transp_1"/>
    <property type="match status" value="1"/>
</dbReference>
<dbReference type="InterPro" id="IPR017871">
    <property type="entry name" value="ABC_transporter-like_CS"/>
</dbReference>
<feature type="transmembrane region" description="Helical" evidence="8">
    <location>
        <begin position="78"/>
        <end position="103"/>
    </location>
</feature>
<dbReference type="InterPro" id="IPR050334">
    <property type="entry name" value="Molybdenum_import_ModC"/>
</dbReference>
<dbReference type="Gene3D" id="3.40.50.300">
    <property type="entry name" value="P-loop containing nucleotide triphosphate hydrolases"/>
    <property type="match status" value="1"/>
</dbReference>
<feature type="transmembrane region" description="Helical" evidence="8">
    <location>
        <begin position="45"/>
        <end position="66"/>
    </location>
</feature>
<keyword evidence="12" id="KW-1185">Reference proteome</keyword>
<dbReference type="InterPro" id="IPR000515">
    <property type="entry name" value="MetI-like"/>
</dbReference>
<name>A0A8J7E1Q6_9CYAN</name>
<keyword evidence="3 8" id="KW-0812">Transmembrane</keyword>
<keyword evidence="6 8" id="KW-1133">Transmembrane helix</keyword>
<feature type="domain" description="ABC transporter" evidence="9">
    <location>
        <begin position="253"/>
        <end position="493"/>
    </location>
</feature>
<sequence>MPIFSPLWISLQTALTATLATFLLGIAAAYWMLGYRGKGKGLIDGLLSSPLVLPPTVVGFLLLLLLGKNGFIGQLLQVFDVTIIFTWTATAIAATVVAFPLMYKTALGAFKQIDANLLASARTLGASEWTVFWRVVLPLAKPGLIAGTLLSFARALGEFGATLMLAGNIPGKTQTIPIAIFVASESGAMEVAFAWVLTIFALSLGVMTAVNYWSEEGQNKQRRVSSQFLDLKVKSTLFRRERGIGTAETLQEIRSRDSEIELSVEIQKQFPRFLLNVAFKTNRLPLGVLGSSGAEKSLVLRCIAGLETPDRGRIVLNGRVLFDSSCGINLPARDRAIGFLFQNYALFPHLTVAQNIAFGLPKGLSSFGVKRRVAAQLSAMNLQGMGHRYPGELSGGQQQRVALARAIASDPAVLLLDEPFSALDTHLRDRVEKILRTNLTAYPGVTLFVTHNLEEVYRVCPNLIIVERGKIAAQGSKQSIFEHPSHLRVTQLTGCKNFSRAVATTPHCVTASDWDCTLNVLEPIPQNLSHIGIRAHQLLFFPEPDAANTFPCWLVATSETPHRMTLYLKLKSPPETPNDYHLQAEVFKEKWGWLKDRPFPWRVQLHPLRLLLLI</sequence>
<dbReference type="PROSITE" id="PS00211">
    <property type="entry name" value="ABC_TRANSPORTER_1"/>
    <property type="match status" value="1"/>
</dbReference>